<protein>
    <submittedName>
        <fullName evidence="1">Transposase for the insertion element IS2404</fullName>
    </submittedName>
</protein>
<organism evidence="1 2">
    <name type="scientific">Mycobacterium ulcerans str. Harvey</name>
    <dbReference type="NCBI Taxonomy" id="1299332"/>
    <lineage>
        <taxon>Bacteria</taxon>
        <taxon>Bacillati</taxon>
        <taxon>Actinomycetota</taxon>
        <taxon>Actinomycetes</taxon>
        <taxon>Mycobacteriales</taxon>
        <taxon>Mycobacteriaceae</taxon>
        <taxon>Mycobacterium</taxon>
        <taxon>Mycobacterium ulcerans group</taxon>
    </lineage>
</organism>
<evidence type="ECO:0000313" key="2">
    <source>
        <dbReference type="Proteomes" id="UP000020681"/>
    </source>
</evidence>
<name>A0ABP3AH86_MYCUL</name>
<comment type="caution">
    <text evidence="1">The sequence shown here is derived from an EMBL/GenBank/DDBJ whole genome shotgun (WGS) entry which is preliminary data.</text>
</comment>
<gene>
    <name evidence="1" type="ORF">I551_4429</name>
</gene>
<sequence length="113" mass="12224">EDLPRCFVSARPRDLNARMGSYFTAHVASSDPSGLVPIALDGKMLRGALRAKATATHLVSVFAHRARLVLGQLAVAEKSNEIPCVCPCSRCCRVACGGWSPWMRCIPRSSPRS</sequence>
<keyword evidence="2" id="KW-1185">Reference proteome</keyword>
<feature type="non-terminal residue" evidence="1">
    <location>
        <position position="1"/>
    </location>
</feature>
<evidence type="ECO:0000313" key="1">
    <source>
        <dbReference type="EMBL" id="EUA89131.1"/>
    </source>
</evidence>
<dbReference type="Proteomes" id="UP000020681">
    <property type="component" value="Unassembled WGS sequence"/>
</dbReference>
<reference evidence="1 2" key="1">
    <citation type="submission" date="2014-01" db="EMBL/GenBank/DDBJ databases">
        <authorList>
            <person name="Dobos K."/>
            <person name="Lenaerts A."/>
            <person name="Ordway D."/>
            <person name="DeGroote M.A."/>
            <person name="Parker T."/>
            <person name="Sizemore C."/>
            <person name="Tallon L.J."/>
            <person name="Sadzewicz L.K."/>
            <person name="Sengamalay N."/>
            <person name="Fraser C.M."/>
            <person name="Hine E."/>
            <person name="Shefchek K.A."/>
            <person name="Das S.P."/>
            <person name="Tettelin H."/>
        </authorList>
    </citation>
    <scope>NUCLEOTIDE SEQUENCE [LARGE SCALE GENOMIC DNA]</scope>
    <source>
        <strain evidence="1 2">Harvey</strain>
    </source>
</reference>
<accession>A0ABP3AH86</accession>
<proteinExistence type="predicted"/>
<dbReference type="EMBL" id="JAOL01000127">
    <property type="protein sequence ID" value="EUA89131.1"/>
    <property type="molecule type" value="Genomic_DNA"/>
</dbReference>